<organism evidence="6 7">
    <name type="scientific">Rubripirellula amarantea</name>
    <dbReference type="NCBI Taxonomy" id="2527999"/>
    <lineage>
        <taxon>Bacteria</taxon>
        <taxon>Pseudomonadati</taxon>
        <taxon>Planctomycetota</taxon>
        <taxon>Planctomycetia</taxon>
        <taxon>Pirellulales</taxon>
        <taxon>Pirellulaceae</taxon>
        <taxon>Rubripirellula</taxon>
    </lineage>
</organism>
<comment type="function">
    <text evidence="4">Catalyzes the complicated ring closure reaction between the two acyclic compounds 1-deoxy-D-xylulose-5-phosphate (DXP) and 3-amino-2-oxopropyl phosphate (1-amino-acetone-3-phosphate or AAP) to form pyridoxine 5'-phosphate (PNP) and inorganic phosphate.</text>
</comment>
<comment type="catalytic activity">
    <reaction evidence="4">
        <text>3-amino-2-oxopropyl phosphate + 1-deoxy-D-xylulose 5-phosphate = pyridoxine 5'-phosphate + phosphate + 2 H2O + H(+)</text>
        <dbReference type="Rhea" id="RHEA:15265"/>
        <dbReference type="ChEBI" id="CHEBI:15377"/>
        <dbReference type="ChEBI" id="CHEBI:15378"/>
        <dbReference type="ChEBI" id="CHEBI:43474"/>
        <dbReference type="ChEBI" id="CHEBI:57279"/>
        <dbReference type="ChEBI" id="CHEBI:57792"/>
        <dbReference type="ChEBI" id="CHEBI:58589"/>
        <dbReference type="EC" id="2.6.99.2"/>
    </reaction>
</comment>
<evidence type="ECO:0000256" key="3">
    <source>
        <dbReference type="ARBA" id="ARBA00023096"/>
    </source>
</evidence>
<dbReference type="CDD" id="cd00003">
    <property type="entry name" value="PNPsynthase"/>
    <property type="match status" value="1"/>
</dbReference>
<dbReference type="SUPFAM" id="SSF63892">
    <property type="entry name" value="Pyridoxine 5'-phosphate synthase"/>
    <property type="match status" value="1"/>
</dbReference>
<dbReference type="NCBIfam" id="NF003627">
    <property type="entry name" value="PRK05265.1-5"/>
    <property type="match status" value="1"/>
</dbReference>
<name>A0A5C5WLT3_9BACT</name>
<dbReference type="Pfam" id="PF03740">
    <property type="entry name" value="PdxJ"/>
    <property type="match status" value="1"/>
</dbReference>
<comment type="caution">
    <text evidence="6">The sequence shown here is derived from an EMBL/GenBank/DDBJ whole genome shotgun (WGS) entry which is preliminary data.</text>
</comment>
<evidence type="ECO:0000256" key="2">
    <source>
        <dbReference type="ARBA" id="ARBA00022679"/>
    </source>
</evidence>
<keyword evidence="1 4" id="KW-0963">Cytoplasm</keyword>
<comment type="subcellular location">
    <subcellularLocation>
        <location evidence="4">Cytoplasm</location>
    </subcellularLocation>
</comment>
<feature type="site" description="Transition state stabilizer" evidence="4">
    <location>
        <position position="173"/>
    </location>
</feature>
<dbReference type="InterPro" id="IPR004569">
    <property type="entry name" value="PyrdxlP_synth_PdxJ"/>
</dbReference>
<comment type="pathway">
    <text evidence="4">Cofactor biosynthesis; pyridoxine 5'-phosphate biosynthesis; pyridoxine 5'-phosphate from D-erythrose 4-phosphate: step 5/5.</text>
</comment>
<keyword evidence="3 4" id="KW-0664">Pyridoxine biosynthesis</keyword>
<feature type="active site" description="Proton acceptor" evidence="4">
    <location>
        <position position="65"/>
    </location>
</feature>
<feature type="binding site" evidence="4">
    <location>
        <begin position="31"/>
        <end position="32"/>
    </location>
    <ligand>
        <name>1-deoxy-D-xylulose 5-phosphate</name>
        <dbReference type="ChEBI" id="CHEBI:57792"/>
    </ligand>
</feature>
<dbReference type="AlphaFoldDB" id="A0A5C5WLT3"/>
<dbReference type="GO" id="GO:0033856">
    <property type="term" value="F:pyridoxine 5'-phosphate synthase activity"/>
    <property type="evidence" value="ECO:0007669"/>
    <property type="project" value="UniProtKB-UniRule"/>
</dbReference>
<feature type="active site" description="Proton donor" evidence="4">
    <location>
        <position position="212"/>
    </location>
</feature>
<comment type="subunit">
    <text evidence="4">Homooctamer; tetramer of dimers.</text>
</comment>
<keyword evidence="7" id="KW-1185">Reference proteome</keyword>
<feature type="binding site" evidence="4">
    <location>
        <position position="67"/>
    </location>
    <ligand>
        <name>1-deoxy-D-xylulose 5-phosphate</name>
        <dbReference type="ChEBI" id="CHEBI:57792"/>
    </ligand>
</feature>
<feature type="binding site" evidence="4">
    <location>
        <position position="40"/>
    </location>
    <ligand>
        <name>3-amino-2-oxopropyl phosphate</name>
        <dbReference type="ChEBI" id="CHEBI:57279"/>
    </ligand>
</feature>
<dbReference type="Gene3D" id="3.20.20.70">
    <property type="entry name" value="Aldolase class I"/>
    <property type="match status" value="1"/>
</dbReference>
<proteinExistence type="inferred from homology"/>
<dbReference type="InterPro" id="IPR036130">
    <property type="entry name" value="Pyridoxine-5'_phos_synth"/>
</dbReference>
<comment type="similarity">
    <text evidence="4">Belongs to the PNP synthase family.</text>
</comment>
<reference evidence="6 7" key="1">
    <citation type="submission" date="2019-02" db="EMBL/GenBank/DDBJ databases">
        <title>Deep-cultivation of Planctomycetes and their phenomic and genomic characterization uncovers novel biology.</title>
        <authorList>
            <person name="Wiegand S."/>
            <person name="Jogler M."/>
            <person name="Boedeker C."/>
            <person name="Pinto D."/>
            <person name="Vollmers J."/>
            <person name="Rivas-Marin E."/>
            <person name="Kohn T."/>
            <person name="Peeters S.H."/>
            <person name="Heuer A."/>
            <person name="Rast P."/>
            <person name="Oberbeckmann S."/>
            <person name="Bunk B."/>
            <person name="Jeske O."/>
            <person name="Meyerdierks A."/>
            <person name="Storesund J.E."/>
            <person name="Kallscheuer N."/>
            <person name="Luecker S."/>
            <person name="Lage O.M."/>
            <person name="Pohl T."/>
            <person name="Merkel B.J."/>
            <person name="Hornburger P."/>
            <person name="Mueller R.-W."/>
            <person name="Bruemmer F."/>
            <person name="Labrenz M."/>
            <person name="Spormann A.M."/>
            <person name="Op Den Camp H."/>
            <person name="Overmann J."/>
            <person name="Amann R."/>
            <person name="Jetten M.S.M."/>
            <person name="Mascher T."/>
            <person name="Medema M.H."/>
            <person name="Devos D.P."/>
            <person name="Kaster A.-K."/>
            <person name="Ovreas L."/>
            <person name="Rohde M."/>
            <person name="Galperin M.Y."/>
            <person name="Jogler C."/>
        </authorList>
    </citation>
    <scope>NUCLEOTIDE SEQUENCE [LARGE SCALE GENOMIC DNA]</scope>
    <source>
        <strain evidence="6 7">Pla22</strain>
    </source>
</reference>
<dbReference type="PANTHER" id="PTHR30456:SF0">
    <property type="entry name" value="PYRIDOXINE 5'-PHOSPHATE SYNTHASE"/>
    <property type="match status" value="1"/>
</dbReference>
<sequence>MSYLLTADSCHFFQPLLNTLVPMLELGVNIDHVATVRQARRTFEPDPVVAAALAEQGGADGITFHLREDRRHIQDRDVEVLMKTVNIKTNFELACADDVLSIAVKAKPDWGLLVPESREEVTTEGGLNVLGDKGRIKDAVARLKDADILVSLFIDSDPDQVEASADLGVDAVELHTGPYALAKRDAQIHELSRLIESGKVATQRKIRLHAGHGLNYTNVRPVAKIPHMIELNIGHSIVSRAVMVGMKEAVMEMRRILDLCS</sequence>
<dbReference type="Proteomes" id="UP000316598">
    <property type="component" value="Unassembled WGS sequence"/>
</dbReference>
<dbReference type="NCBIfam" id="TIGR00559">
    <property type="entry name" value="pdxJ"/>
    <property type="match status" value="1"/>
</dbReference>
<dbReference type="PANTHER" id="PTHR30456">
    <property type="entry name" value="PYRIDOXINE 5'-PHOSPHATE SYNTHASE"/>
    <property type="match status" value="1"/>
</dbReference>
<feature type="binding site" evidence="4">
    <location>
        <position position="72"/>
    </location>
    <ligand>
        <name>1-deoxy-D-xylulose 5-phosphate</name>
        <dbReference type="ChEBI" id="CHEBI:57792"/>
    </ligand>
</feature>
<gene>
    <name evidence="4 6" type="primary">pdxJ</name>
    <name evidence="6" type="ORF">Pla22_34850</name>
</gene>
<feature type="binding site" evidence="4">
    <location>
        <position position="29"/>
    </location>
    <ligand>
        <name>3-amino-2-oxopropyl phosphate</name>
        <dbReference type="ChEBI" id="CHEBI:57279"/>
    </ligand>
</feature>
<feature type="binding site" evidence="4">
    <location>
        <position position="213"/>
    </location>
    <ligand>
        <name>3-amino-2-oxopropyl phosphate</name>
        <dbReference type="ChEBI" id="CHEBI:57279"/>
    </ligand>
</feature>
<dbReference type="EMBL" id="SJPI01000002">
    <property type="protein sequence ID" value="TWT50742.1"/>
    <property type="molecule type" value="Genomic_DNA"/>
</dbReference>
<dbReference type="NCBIfam" id="NF003625">
    <property type="entry name" value="PRK05265.1-3"/>
    <property type="match status" value="1"/>
</dbReference>
<dbReference type="GO" id="GO:0008615">
    <property type="term" value="P:pyridoxine biosynthetic process"/>
    <property type="evidence" value="ECO:0007669"/>
    <property type="project" value="UniProtKB-UniRule"/>
</dbReference>
<feature type="binding site" evidence="4">
    <location>
        <position position="122"/>
    </location>
    <ligand>
        <name>1-deoxy-D-xylulose 5-phosphate</name>
        <dbReference type="ChEBI" id="CHEBI:57792"/>
    </ligand>
</feature>
<evidence type="ECO:0000256" key="1">
    <source>
        <dbReference type="ARBA" id="ARBA00022490"/>
    </source>
</evidence>
<dbReference type="HAMAP" id="MF_00279">
    <property type="entry name" value="PdxJ"/>
    <property type="match status" value="1"/>
</dbReference>
<feature type="binding site" evidence="4">
    <location>
        <begin position="234"/>
        <end position="235"/>
    </location>
    <ligand>
        <name>3-amino-2-oxopropyl phosphate</name>
        <dbReference type="ChEBI" id="CHEBI:57279"/>
    </ligand>
</feature>
<evidence type="ECO:0000313" key="7">
    <source>
        <dbReference type="Proteomes" id="UP000316598"/>
    </source>
</evidence>
<accession>A0A5C5WLT3</accession>
<dbReference type="GO" id="GO:0005829">
    <property type="term" value="C:cytosol"/>
    <property type="evidence" value="ECO:0007669"/>
    <property type="project" value="TreeGrafter"/>
</dbReference>
<dbReference type="InterPro" id="IPR013785">
    <property type="entry name" value="Aldolase_TIM"/>
</dbReference>
<dbReference type="EC" id="2.6.99.2" evidence="4 5"/>
<dbReference type="UniPathway" id="UPA00244">
    <property type="reaction ID" value="UER00313"/>
</dbReference>
<evidence type="ECO:0000313" key="6">
    <source>
        <dbReference type="EMBL" id="TWT50742.1"/>
    </source>
</evidence>
<evidence type="ECO:0000256" key="5">
    <source>
        <dbReference type="NCBIfam" id="TIGR00559"/>
    </source>
</evidence>
<evidence type="ECO:0000256" key="4">
    <source>
        <dbReference type="HAMAP-Rule" id="MF_00279"/>
    </source>
</evidence>
<keyword evidence="2 4" id="KW-0808">Transferase</keyword>
<feature type="active site" description="Proton acceptor" evidence="4">
    <location>
        <position position="92"/>
    </location>
</feature>
<protein>
    <recommendedName>
        <fullName evidence="4 5">Pyridoxine 5'-phosphate synthase</fullName>
        <shortName evidence="4">PNP synthase</shortName>
        <ecNumber evidence="4 5">2.6.99.2</ecNumber>
    </recommendedName>
</protein>